<evidence type="ECO:0000313" key="3">
    <source>
        <dbReference type="Proteomes" id="UP001597302"/>
    </source>
</evidence>
<comment type="caution">
    <text evidence="2">The sequence shown here is derived from an EMBL/GenBank/DDBJ whole genome shotgun (WGS) entry which is preliminary data.</text>
</comment>
<organism evidence="2 3">
    <name type="scientific">Paracoccus nototheniae</name>
    <dbReference type="NCBI Taxonomy" id="2489002"/>
    <lineage>
        <taxon>Bacteria</taxon>
        <taxon>Pseudomonadati</taxon>
        <taxon>Pseudomonadota</taxon>
        <taxon>Alphaproteobacteria</taxon>
        <taxon>Rhodobacterales</taxon>
        <taxon>Paracoccaceae</taxon>
        <taxon>Paracoccus</taxon>
    </lineage>
</organism>
<keyword evidence="1" id="KW-0472">Membrane</keyword>
<protein>
    <recommendedName>
        <fullName evidence="4">DUF3329 domain-containing protein</fullName>
    </recommendedName>
</protein>
<reference evidence="3" key="1">
    <citation type="journal article" date="2019" name="Int. J. Syst. Evol. Microbiol.">
        <title>The Global Catalogue of Microorganisms (GCM) 10K type strain sequencing project: providing services to taxonomists for standard genome sequencing and annotation.</title>
        <authorList>
            <consortium name="The Broad Institute Genomics Platform"/>
            <consortium name="The Broad Institute Genome Sequencing Center for Infectious Disease"/>
            <person name="Wu L."/>
            <person name="Ma J."/>
        </authorList>
    </citation>
    <scope>NUCLEOTIDE SEQUENCE [LARGE SCALE GENOMIC DNA]</scope>
    <source>
        <strain evidence="3">CCM 8875</strain>
    </source>
</reference>
<dbReference type="Proteomes" id="UP001597302">
    <property type="component" value="Unassembled WGS sequence"/>
</dbReference>
<evidence type="ECO:0008006" key="4">
    <source>
        <dbReference type="Google" id="ProtNLM"/>
    </source>
</evidence>
<keyword evidence="1" id="KW-0812">Transmembrane</keyword>
<dbReference type="EMBL" id="JBHTOQ010000003">
    <property type="protein sequence ID" value="MFD1479868.1"/>
    <property type="molecule type" value="Genomic_DNA"/>
</dbReference>
<gene>
    <name evidence="2" type="ORF">ACFQ5P_01035</name>
</gene>
<accession>A0ABW4DSB5</accession>
<sequence>MKRQGDGRMKLVDPEAPFFRPLWVRVLCVVMPLIWAGVELWNGSPAWAMLFGAAGVYLAVVLFLWRRRGG</sequence>
<evidence type="ECO:0000256" key="1">
    <source>
        <dbReference type="SAM" id="Phobius"/>
    </source>
</evidence>
<name>A0ABW4DSB5_9RHOB</name>
<proteinExistence type="predicted"/>
<keyword evidence="3" id="KW-1185">Reference proteome</keyword>
<evidence type="ECO:0000313" key="2">
    <source>
        <dbReference type="EMBL" id="MFD1479868.1"/>
    </source>
</evidence>
<feature type="transmembrane region" description="Helical" evidence="1">
    <location>
        <begin position="44"/>
        <end position="65"/>
    </location>
</feature>
<keyword evidence="1" id="KW-1133">Transmembrane helix</keyword>
<dbReference type="RefSeq" id="WP_242679718.1">
    <property type="nucleotide sequence ID" value="NZ_CBCSAJ010000069.1"/>
</dbReference>
<feature type="transmembrane region" description="Helical" evidence="1">
    <location>
        <begin position="21"/>
        <end position="38"/>
    </location>
</feature>